<accession>A0A7E6CUB4</accession>
<reference evidence="4" key="1">
    <citation type="submission" date="2025-08" db="UniProtKB">
        <authorList>
            <consortium name="RefSeq"/>
        </authorList>
    </citation>
    <scope>IDENTIFICATION</scope>
    <source>
        <tissue evidence="4">Muscle</tissue>
    </source>
</reference>
<sequence length="397" mass="44589">MFSVFYVLWCSCSALKGFQEKLKCTKVTGNGQTFHQSKIWDSFFPIHQWTCFFLLPSGRDCPLLQVLAGKAADEQVEGSLPWIVSWLLEGNNYNGILLRLDPQGSSLSLFQAALLGAAGRRMRVRQVKPTLWDAAEEARARRAGLKSLRSGLLGVPLTDSGLSQLGRALRELQVVKSWSRHPGSRLPKGVRAEVQPEPQAINSEASPGLQGEPQVAGKAAFLGPGLHQKHPLRDSEEKARQAPDVALQFLLAQARRQRLREQHQLWIQEELKHLDQEEAGDEIKGLVAGEEASTASQRWHREQAALRLQLEALQAERDTAEQDLVALYDLHVQATRAQTCHLLQVFRAWRGMWEEQTKTTEQRHRHLLAGILQDTINLAAQNQELQAQNRQLREGAD</sequence>
<dbReference type="PANTHER" id="PTHR40710">
    <property type="entry name" value="RIKEN CDNA E230025N22 GENE"/>
    <property type="match status" value="1"/>
</dbReference>
<proteinExistence type="predicted"/>
<feature type="chain" id="PRO_5028843703" evidence="2">
    <location>
        <begin position="18"/>
        <end position="397"/>
    </location>
</feature>
<feature type="coiled-coil region" evidence="1">
    <location>
        <begin position="296"/>
        <end position="330"/>
    </location>
</feature>
<feature type="signal peptide" evidence="2">
    <location>
        <begin position="1"/>
        <end position="17"/>
    </location>
</feature>
<evidence type="ECO:0000313" key="4">
    <source>
        <dbReference type="RefSeq" id="XP_035870371.1"/>
    </source>
</evidence>
<dbReference type="GeneID" id="114510322"/>
<keyword evidence="3" id="KW-1185">Reference proteome</keyword>
<dbReference type="InParanoid" id="A0A7E6CUB4"/>
<gene>
    <name evidence="4" type="primary">LOC114510322</name>
</gene>
<organism evidence="3 4">
    <name type="scientific">Phyllostomus discolor</name>
    <name type="common">pale spear-nosed bat</name>
    <dbReference type="NCBI Taxonomy" id="89673"/>
    <lineage>
        <taxon>Eukaryota</taxon>
        <taxon>Metazoa</taxon>
        <taxon>Chordata</taxon>
        <taxon>Craniata</taxon>
        <taxon>Vertebrata</taxon>
        <taxon>Euteleostomi</taxon>
        <taxon>Mammalia</taxon>
        <taxon>Eutheria</taxon>
        <taxon>Laurasiatheria</taxon>
        <taxon>Chiroptera</taxon>
        <taxon>Yangochiroptera</taxon>
        <taxon>Phyllostomidae</taxon>
        <taxon>Phyllostominae</taxon>
        <taxon>Phyllostomus</taxon>
    </lineage>
</organism>
<dbReference type="KEGG" id="pdic:114510322"/>
<evidence type="ECO:0000256" key="1">
    <source>
        <dbReference type="SAM" id="Coils"/>
    </source>
</evidence>
<evidence type="ECO:0000313" key="3">
    <source>
        <dbReference type="Proteomes" id="UP000504628"/>
    </source>
</evidence>
<dbReference type="OrthoDB" id="3176171at2759"/>
<dbReference type="PANTHER" id="PTHR40710:SF1">
    <property type="entry name" value="RIKEN CDNA E230025N22 GENE"/>
    <property type="match status" value="1"/>
</dbReference>
<keyword evidence="2" id="KW-0732">Signal</keyword>
<dbReference type="RefSeq" id="XP_035870371.1">
    <property type="nucleotide sequence ID" value="XM_036014478.1"/>
</dbReference>
<keyword evidence="1" id="KW-0175">Coiled coil</keyword>
<dbReference type="Proteomes" id="UP000504628">
    <property type="component" value="Chromosome 13"/>
</dbReference>
<evidence type="ECO:0000256" key="2">
    <source>
        <dbReference type="SAM" id="SignalP"/>
    </source>
</evidence>
<protein>
    <submittedName>
        <fullName evidence="4">Uncharacterized protein LOC114510322</fullName>
    </submittedName>
</protein>
<name>A0A7E6CUB4_9CHIR</name>
<dbReference type="AlphaFoldDB" id="A0A7E6CUB4"/>